<evidence type="ECO:0000313" key="10">
    <source>
        <dbReference type="EMBL" id="QUV95487.1"/>
    </source>
</evidence>
<evidence type="ECO:0000256" key="8">
    <source>
        <dbReference type="ARBA" id="ARBA00023136"/>
    </source>
</evidence>
<proteinExistence type="predicted"/>
<protein>
    <submittedName>
        <fullName evidence="10">Bacteriohopanetetrol glucosamine biosynthesis glycosyltransferase HpnI</fullName>
    </submittedName>
</protein>
<dbReference type="PANTHER" id="PTHR12726:SF0">
    <property type="entry name" value="CERAMIDE GLUCOSYLTRANSFERASE"/>
    <property type="match status" value="1"/>
</dbReference>
<comment type="subcellular location">
    <subcellularLocation>
        <location evidence="1">Membrane</location>
        <topology evidence="1">Multi-pass membrane protein</topology>
    </subcellularLocation>
</comment>
<evidence type="ECO:0000256" key="2">
    <source>
        <dbReference type="ARBA" id="ARBA00004760"/>
    </source>
</evidence>
<comment type="pathway">
    <text evidence="2">Lipid metabolism; sphingolipid metabolism.</text>
</comment>
<evidence type="ECO:0000256" key="9">
    <source>
        <dbReference type="SAM" id="Phobius"/>
    </source>
</evidence>
<dbReference type="InterPro" id="IPR025993">
    <property type="entry name" value="Ceramide_glucosylTrfase"/>
</dbReference>
<evidence type="ECO:0000313" key="11">
    <source>
        <dbReference type="Proteomes" id="UP000677668"/>
    </source>
</evidence>
<sequence>MRVTPWLFAGLALLVVASSAYQFVVLLGTLWFRRLRFREQRSLTSFTPPVSVLKPIRGADDDLEACLETFFRQDYPHYEIVFALHDPEDAAVAVIERLRQIYPGVRTTCVFQPPPLGINPKVANLAHALDAARYDTVVLSDADIRVPPNYLRTVVRPLQHPQVGVVTCPYRGTADGGLTAHLECLGISTDFMAGVLAARMTEGMSFALGATIATRKTVIADFGGLSRLADHLGDDYLLGHLTHRAGYEVCLSSCVVETVVPRMTWCDFLSHQLRWARTIRTARPGGYTGMFITHTFWLGWLLVAAFPAVPLAWHLFLVALTLRFLAAWQMAHILGDRATIRRLGWLPLRDLLQVAIWMGGFGGRTITWRGQIYRLAGDGRLLPYPVPERH</sequence>
<dbReference type="CDD" id="cd02520">
    <property type="entry name" value="Glucosylceramide_synthase"/>
    <property type="match status" value="1"/>
</dbReference>
<dbReference type="InterPro" id="IPR017835">
    <property type="entry name" value="Hopen-assoc_HpnI"/>
</dbReference>
<dbReference type="EMBL" id="CP072643">
    <property type="protein sequence ID" value="QUV95487.1"/>
    <property type="molecule type" value="Genomic_DNA"/>
</dbReference>
<dbReference type="Pfam" id="PF13506">
    <property type="entry name" value="Glyco_transf_21"/>
    <property type="match status" value="1"/>
</dbReference>
<dbReference type="PANTHER" id="PTHR12726">
    <property type="entry name" value="CERAMIDE GLUCOSYLTRANSFERASE"/>
    <property type="match status" value="1"/>
</dbReference>
<gene>
    <name evidence="10" type="primary">hpnI</name>
    <name evidence="10" type="ORF">J8C05_11640</name>
</gene>
<organism evidence="10 11">
    <name type="scientific">Chloracidobacterium sp. N</name>
    <dbReference type="NCBI Taxonomy" id="2821540"/>
    <lineage>
        <taxon>Bacteria</taxon>
        <taxon>Pseudomonadati</taxon>
        <taxon>Acidobacteriota</taxon>
        <taxon>Terriglobia</taxon>
        <taxon>Terriglobales</taxon>
        <taxon>Acidobacteriaceae</taxon>
        <taxon>Chloracidobacterium</taxon>
        <taxon>Chloracidobacterium aggregatum</taxon>
    </lineage>
</organism>
<evidence type="ECO:0000256" key="7">
    <source>
        <dbReference type="ARBA" id="ARBA00022989"/>
    </source>
</evidence>
<evidence type="ECO:0000256" key="3">
    <source>
        <dbReference type="ARBA" id="ARBA00004991"/>
    </source>
</evidence>
<dbReference type="InterPro" id="IPR029044">
    <property type="entry name" value="Nucleotide-diphossugar_trans"/>
</dbReference>
<evidence type="ECO:0000256" key="5">
    <source>
        <dbReference type="ARBA" id="ARBA00022679"/>
    </source>
</evidence>
<keyword evidence="7 9" id="KW-1133">Transmembrane helix</keyword>
<dbReference type="NCBIfam" id="TIGR03472">
    <property type="entry name" value="HpnI"/>
    <property type="match status" value="1"/>
</dbReference>
<keyword evidence="11" id="KW-1185">Reference proteome</keyword>
<dbReference type="Proteomes" id="UP000677668">
    <property type="component" value="Chromosome 2"/>
</dbReference>
<comment type="pathway">
    <text evidence="3">Sphingolipid metabolism.</text>
</comment>
<dbReference type="RefSeq" id="WP_211423708.1">
    <property type="nucleotide sequence ID" value="NZ_CP072643.1"/>
</dbReference>
<reference evidence="10 11" key="1">
    <citation type="submission" date="2021-03" db="EMBL/GenBank/DDBJ databases">
        <title>Genomic and phenotypic characterization of Chloracidobacterium isolates provides evidence for multiple species.</title>
        <authorList>
            <person name="Saini M.K."/>
            <person name="Costas A.M.G."/>
            <person name="Tank M."/>
            <person name="Bryant D.A."/>
        </authorList>
    </citation>
    <scope>NUCLEOTIDE SEQUENCE [LARGE SCALE GENOMIC DNA]</scope>
    <source>
        <strain evidence="10 11">N</strain>
    </source>
</reference>
<keyword evidence="6 9" id="KW-0812">Transmembrane</keyword>
<keyword evidence="8 9" id="KW-0472">Membrane</keyword>
<evidence type="ECO:0000256" key="6">
    <source>
        <dbReference type="ARBA" id="ARBA00022692"/>
    </source>
</evidence>
<feature type="transmembrane region" description="Helical" evidence="9">
    <location>
        <begin position="6"/>
        <end position="32"/>
    </location>
</feature>
<name>A0ABX8B3A7_9BACT</name>
<keyword evidence="4" id="KW-0328">Glycosyltransferase</keyword>
<dbReference type="SUPFAM" id="SSF53448">
    <property type="entry name" value="Nucleotide-diphospho-sugar transferases"/>
    <property type="match status" value="1"/>
</dbReference>
<accession>A0ABX8B3A7</accession>
<evidence type="ECO:0000256" key="1">
    <source>
        <dbReference type="ARBA" id="ARBA00004141"/>
    </source>
</evidence>
<dbReference type="Gene3D" id="3.90.550.10">
    <property type="entry name" value="Spore Coat Polysaccharide Biosynthesis Protein SpsA, Chain A"/>
    <property type="match status" value="1"/>
</dbReference>
<keyword evidence="5" id="KW-0808">Transferase</keyword>
<evidence type="ECO:0000256" key="4">
    <source>
        <dbReference type="ARBA" id="ARBA00022676"/>
    </source>
</evidence>